<accession>A0A2G9I4D9</accession>
<evidence type="ECO:0000256" key="8">
    <source>
        <dbReference type="ARBA" id="ARBA00023029"/>
    </source>
</evidence>
<dbReference type="NCBIfam" id="TIGR01051">
    <property type="entry name" value="topA_bact"/>
    <property type="match status" value="1"/>
</dbReference>
<keyword evidence="5" id="KW-0863">Zinc-finger</keyword>
<dbReference type="Pfam" id="PF13368">
    <property type="entry name" value="Toprim_C_rpt"/>
    <property type="match status" value="2"/>
</dbReference>
<dbReference type="InterPro" id="IPR013826">
    <property type="entry name" value="Topo_IA_cen_sub3"/>
</dbReference>
<feature type="compositionally biased region" description="Basic residues" evidence="15">
    <location>
        <begin position="209"/>
        <end position="221"/>
    </location>
</feature>
<dbReference type="InterPro" id="IPR000380">
    <property type="entry name" value="Topo_IA"/>
</dbReference>
<protein>
    <recommendedName>
        <fullName evidence="3">DNA topoisomerase</fullName>
        <ecNumber evidence="3">5.6.2.1</ecNumber>
    </recommendedName>
    <alternativeName>
        <fullName evidence="14">Omega-protein</fullName>
    </alternativeName>
    <alternativeName>
        <fullName evidence="13">Relaxing enzyme</fullName>
    </alternativeName>
    <alternativeName>
        <fullName evidence="11">Swivelase</fullName>
    </alternativeName>
    <alternativeName>
        <fullName evidence="12">Untwisting enzyme</fullName>
    </alternativeName>
</protein>
<evidence type="ECO:0000313" key="18">
    <source>
        <dbReference type="EMBL" id="PIN24480.1"/>
    </source>
</evidence>
<dbReference type="Pfam" id="PF01751">
    <property type="entry name" value="Toprim"/>
    <property type="match status" value="1"/>
</dbReference>
<name>A0A2G9I4D9_9LAMI</name>
<keyword evidence="4" id="KW-0479">Metal-binding</keyword>
<dbReference type="InterPro" id="IPR025589">
    <property type="entry name" value="Toprim_C_rpt"/>
</dbReference>
<dbReference type="InterPro" id="IPR013825">
    <property type="entry name" value="Topo_IA_cen_sub2"/>
</dbReference>
<dbReference type="InterPro" id="IPR028612">
    <property type="entry name" value="Topoisom_1_IA"/>
</dbReference>
<dbReference type="AlphaFoldDB" id="A0A2G9I4D9"/>
<gene>
    <name evidence="18" type="ORF">CDL12_02831</name>
</gene>
<dbReference type="InterPro" id="IPR023406">
    <property type="entry name" value="Topo_IA_AS"/>
</dbReference>
<dbReference type="STRING" id="429701.A0A2G9I4D9"/>
<keyword evidence="19" id="KW-1185">Reference proteome</keyword>
<dbReference type="InterPro" id="IPR005733">
    <property type="entry name" value="TopoI_bac-type"/>
</dbReference>
<evidence type="ECO:0000256" key="1">
    <source>
        <dbReference type="ARBA" id="ARBA00000213"/>
    </source>
</evidence>
<dbReference type="OrthoDB" id="430051at2759"/>
<feature type="compositionally biased region" description="Polar residues" evidence="15">
    <location>
        <begin position="256"/>
        <end position="269"/>
    </location>
</feature>
<dbReference type="InterPro" id="IPR034149">
    <property type="entry name" value="TOPRIM_TopoI"/>
</dbReference>
<evidence type="ECO:0000256" key="13">
    <source>
        <dbReference type="ARBA" id="ARBA00032235"/>
    </source>
</evidence>
<evidence type="ECO:0000256" key="2">
    <source>
        <dbReference type="ARBA" id="ARBA00009446"/>
    </source>
</evidence>
<dbReference type="GO" id="GO:0003917">
    <property type="term" value="F:DNA topoisomerase type I (single strand cut, ATP-independent) activity"/>
    <property type="evidence" value="ECO:0007669"/>
    <property type="project" value="UniProtKB-EC"/>
</dbReference>
<dbReference type="GO" id="GO:0008270">
    <property type="term" value="F:zinc ion binding"/>
    <property type="evidence" value="ECO:0007669"/>
    <property type="project" value="UniProtKB-KW"/>
</dbReference>
<dbReference type="PRINTS" id="PR00417">
    <property type="entry name" value="PRTPISMRASEI"/>
</dbReference>
<dbReference type="HAMAP" id="MF_00952">
    <property type="entry name" value="Topoisom_1_prok"/>
    <property type="match status" value="1"/>
</dbReference>
<dbReference type="GO" id="GO:0005694">
    <property type="term" value="C:chromosome"/>
    <property type="evidence" value="ECO:0007669"/>
    <property type="project" value="InterPro"/>
</dbReference>
<dbReference type="Gene3D" id="2.70.20.10">
    <property type="entry name" value="Topoisomerase I, domain 3"/>
    <property type="match status" value="1"/>
</dbReference>
<feature type="domain" description="Toprim" evidence="16">
    <location>
        <begin position="348"/>
        <end position="463"/>
    </location>
</feature>
<dbReference type="Gene3D" id="1.10.460.10">
    <property type="entry name" value="Topoisomerase I, domain 2"/>
    <property type="match status" value="1"/>
</dbReference>
<dbReference type="EMBL" id="NKXS01000415">
    <property type="protein sequence ID" value="PIN24480.1"/>
    <property type="molecule type" value="Genomic_DNA"/>
</dbReference>
<dbReference type="Gene3D" id="1.10.290.10">
    <property type="entry name" value="Topoisomerase I, domain 4"/>
    <property type="match status" value="1"/>
</dbReference>
<evidence type="ECO:0000256" key="7">
    <source>
        <dbReference type="ARBA" id="ARBA00022842"/>
    </source>
</evidence>
<evidence type="ECO:0000256" key="5">
    <source>
        <dbReference type="ARBA" id="ARBA00022771"/>
    </source>
</evidence>
<dbReference type="InterPro" id="IPR013498">
    <property type="entry name" value="Topo_IA_Znf"/>
</dbReference>
<keyword evidence="9" id="KW-0238">DNA-binding</keyword>
<dbReference type="CDD" id="cd03363">
    <property type="entry name" value="TOPRIM_TopoIA_TopoI"/>
    <property type="match status" value="1"/>
</dbReference>
<evidence type="ECO:0000256" key="11">
    <source>
        <dbReference type="ARBA" id="ARBA00030003"/>
    </source>
</evidence>
<comment type="caution">
    <text evidence="18">The sequence shown here is derived from an EMBL/GenBank/DDBJ whole genome shotgun (WGS) entry which is preliminary data.</text>
</comment>
<evidence type="ECO:0000256" key="10">
    <source>
        <dbReference type="ARBA" id="ARBA00023235"/>
    </source>
</evidence>
<organism evidence="18 19">
    <name type="scientific">Handroanthus impetiginosus</name>
    <dbReference type="NCBI Taxonomy" id="429701"/>
    <lineage>
        <taxon>Eukaryota</taxon>
        <taxon>Viridiplantae</taxon>
        <taxon>Streptophyta</taxon>
        <taxon>Embryophyta</taxon>
        <taxon>Tracheophyta</taxon>
        <taxon>Spermatophyta</taxon>
        <taxon>Magnoliopsida</taxon>
        <taxon>eudicotyledons</taxon>
        <taxon>Gunneridae</taxon>
        <taxon>Pentapetalae</taxon>
        <taxon>asterids</taxon>
        <taxon>lamiids</taxon>
        <taxon>Lamiales</taxon>
        <taxon>Bignoniaceae</taxon>
        <taxon>Crescentiina</taxon>
        <taxon>Tabebuia alliance</taxon>
        <taxon>Handroanthus</taxon>
    </lineage>
</organism>
<dbReference type="PANTHER" id="PTHR42785">
    <property type="entry name" value="DNA TOPOISOMERASE, TYPE IA, CORE"/>
    <property type="match status" value="1"/>
</dbReference>
<dbReference type="PROSITE" id="PS50880">
    <property type="entry name" value="TOPRIM"/>
    <property type="match status" value="1"/>
</dbReference>
<comment type="catalytic activity">
    <reaction evidence="1">
        <text>ATP-independent breakage of single-stranded DNA, followed by passage and rejoining.</text>
        <dbReference type="EC" id="5.6.2.1"/>
    </reaction>
</comment>
<dbReference type="GO" id="GO:0006265">
    <property type="term" value="P:DNA topological change"/>
    <property type="evidence" value="ECO:0007669"/>
    <property type="project" value="InterPro"/>
</dbReference>
<evidence type="ECO:0000313" key="19">
    <source>
        <dbReference type="Proteomes" id="UP000231279"/>
    </source>
</evidence>
<dbReference type="Pfam" id="PF01396">
    <property type="entry name" value="Zn_ribbon_Top1"/>
    <property type="match status" value="1"/>
</dbReference>
<dbReference type="GO" id="GO:0003677">
    <property type="term" value="F:DNA binding"/>
    <property type="evidence" value="ECO:0007669"/>
    <property type="project" value="UniProtKB-KW"/>
</dbReference>
<keyword evidence="10 18" id="KW-0413">Isomerase</keyword>
<feature type="region of interest" description="Disordered" evidence="15">
    <location>
        <begin position="199"/>
        <end position="340"/>
    </location>
</feature>
<evidence type="ECO:0000256" key="6">
    <source>
        <dbReference type="ARBA" id="ARBA00022833"/>
    </source>
</evidence>
<dbReference type="SUPFAM" id="SSF56712">
    <property type="entry name" value="Prokaryotic type I DNA topoisomerase"/>
    <property type="match status" value="1"/>
</dbReference>
<keyword evidence="7" id="KW-0460">Magnesium</keyword>
<sequence length="1155" mass="128722">MDLQIKHAVVVKVIGMTWSRGQVTQLQNRALQNYSSICLRCSSANAQKSIHFSQRVRIPRALRINSERTIDPLRNHANATDCFSAFRVRSPFGCGPSNSGMPVNVSYYGLISGLCSSYYGSISRSFSQIPRAGTRNRIVMTEGEGSRKNDSFKTFTKRRKWPKAFAAQKGDAASMEEMASTSSEGKAAVLEDVKLSSLNGQSVKDEGKKKAKQQSKSKKKQNPTSSTSASTDVADMPSSSGKISQAKDTKNKKSTRSPTSSKINSTSRTLIEVVDSNISTKNAPDKATKSSAKKGKSNAKAHSLLKSNEELTVQSEDKISQAQHSSLISKPKSRGQKTWPQLYPPIGKSVIVVESVTKAKVIQGYLGEMYEVLPSYGHVRDLAARSGSVRPDDDFSMVWEVPSAAWSHLKSIKVALSGAENLILASDPDREGEAIAWHIIEMLQQQDALREDVAVARVVFNEITESAIKSALQSPREIDADLVHAYLARRALDYLIGFSVSPLLWRKLPGCQSAGRVQSAALGLISDREKEIDEFKAQEYWTVDVQFQKTDSSSANNISLPSHLTHFDSKRLNQLSICSNAEAKNIEEKINQSKFEVIGSKTNKFRRNPPTPYITSTLQQDAANKLNFTASNTMRIAQKLYEGVQLSDGQATGLITYMRTDGLHLSDEAARDIQSFVVEKYGPNFATKSTRKYFKKVKNAQEAHEAIRPTDIRRLPSMLVGVLDEDSLKLYTLIWSRTMACQMEPAVIDQIQCDIGNAAQSIMLRSTCSRVGFLGFQAVYEDAESIRIKNDEDDENQRSEVFETLSSLKSGQPLCLTKIGLDQHYTQPPPRYSEGSLVKKLEELGIGRPSTYATTIKVLKDRNYITVKGRTLYPEFRGRMVSAFLAHYFSEVTDYSFTADMETELDNVSAGMTEWKGLLKDYWTRFSKYCEGASNVHIHQVEKMLEKTFGHFLFSSFRDGNRTCPSCLEGTLVFKVSRFGAGYFIGCDQHPRCKYIAKTLYGEDDEEINPEKQNNVQEPKLLGLSPGTNEKVLLKCGPYGYYVQLGEDRKGHLPKRASVSQIKDVDSITLEQALDLLQYPITLGNHPDDNQPVILKLARVGFSVRHRRTIASVPKNMKPNEITLEKALKLLQSKDVRRCGRPKRKAAVEEPMEAI</sequence>
<dbReference type="SMART" id="SM00436">
    <property type="entry name" value="TOP1Bc"/>
    <property type="match status" value="1"/>
</dbReference>
<dbReference type="SMART" id="SM00437">
    <property type="entry name" value="TOP1Ac"/>
    <property type="match status" value="1"/>
</dbReference>
<dbReference type="InterPro" id="IPR003602">
    <property type="entry name" value="Topo_IA_DNA-bd_dom"/>
</dbReference>
<dbReference type="InterPro" id="IPR013824">
    <property type="entry name" value="Topo_IA_cen_sub1"/>
</dbReference>
<comment type="similarity">
    <text evidence="2">Belongs to the type IA topoisomerase family.</text>
</comment>
<evidence type="ECO:0000256" key="14">
    <source>
        <dbReference type="ARBA" id="ARBA00032877"/>
    </source>
</evidence>
<dbReference type="SMART" id="SM00493">
    <property type="entry name" value="TOPRIM"/>
    <property type="match status" value="1"/>
</dbReference>
<dbReference type="PANTHER" id="PTHR42785:SF1">
    <property type="entry name" value="DNA TOPOISOMERASE"/>
    <property type="match status" value="1"/>
</dbReference>
<dbReference type="InterPro" id="IPR006171">
    <property type="entry name" value="TOPRIM_dom"/>
</dbReference>
<dbReference type="InterPro" id="IPR013497">
    <property type="entry name" value="Topo_IA_cen"/>
</dbReference>
<keyword evidence="6" id="KW-0862">Zinc</keyword>
<dbReference type="PROSITE" id="PS00396">
    <property type="entry name" value="TOPO_IA_1"/>
    <property type="match status" value="1"/>
</dbReference>
<reference evidence="19" key="1">
    <citation type="journal article" date="2018" name="Gigascience">
        <title>Genome assembly of the Pink Ipe (Handroanthus impetiginosus, Bignoniaceae), a highly valued, ecologically keystone Neotropical timber forest tree.</title>
        <authorList>
            <person name="Silva-Junior O.B."/>
            <person name="Grattapaglia D."/>
            <person name="Novaes E."/>
            <person name="Collevatti R.G."/>
        </authorList>
    </citation>
    <scope>NUCLEOTIDE SEQUENCE [LARGE SCALE GENOMIC DNA]</scope>
    <source>
        <strain evidence="19">cv. UFG-1</strain>
    </source>
</reference>
<dbReference type="Pfam" id="PF01131">
    <property type="entry name" value="Topoisom_bac"/>
    <property type="match status" value="1"/>
</dbReference>
<evidence type="ECO:0000256" key="4">
    <source>
        <dbReference type="ARBA" id="ARBA00022723"/>
    </source>
</evidence>
<dbReference type="InterPro" id="IPR023405">
    <property type="entry name" value="Topo_IA_core_domain"/>
</dbReference>
<dbReference type="CDD" id="cd00186">
    <property type="entry name" value="TOP1Ac"/>
    <property type="match status" value="1"/>
</dbReference>
<evidence type="ECO:0000259" key="16">
    <source>
        <dbReference type="PROSITE" id="PS50880"/>
    </source>
</evidence>
<feature type="compositionally biased region" description="Polar residues" evidence="15">
    <location>
        <begin position="310"/>
        <end position="328"/>
    </location>
</feature>
<dbReference type="Gene3D" id="3.40.50.140">
    <property type="match status" value="1"/>
</dbReference>
<dbReference type="InterPro" id="IPR003601">
    <property type="entry name" value="Topo_IA_2"/>
</dbReference>
<dbReference type="Proteomes" id="UP000231279">
    <property type="component" value="Unassembled WGS sequence"/>
</dbReference>
<dbReference type="PROSITE" id="PS52039">
    <property type="entry name" value="TOPO_IA_2"/>
    <property type="match status" value="1"/>
</dbReference>
<proteinExistence type="inferred from homology"/>
<feature type="domain" description="Topo IA-type catalytic" evidence="17">
    <location>
        <begin position="479"/>
        <end position="930"/>
    </location>
</feature>
<evidence type="ECO:0000256" key="12">
    <source>
        <dbReference type="ARBA" id="ARBA00031985"/>
    </source>
</evidence>
<dbReference type="EC" id="5.6.2.1" evidence="3"/>
<keyword evidence="8" id="KW-0799">Topoisomerase</keyword>
<evidence type="ECO:0000256" key="9">
    <source>
        <dbReference type="ARBA" id="ARBA00023125"/>
    </source>
</evidence>
<evidence type="ECO:0000256" key="3">
    <source>
        <dbReference type="ARBA" id="ARBA00012891"/>
    </source>
</evidence>
<dbReference type="Gene3D" id="3.30.65.10">
    <property type="entry name" value="Bacterial Topoisomerase I, domain 1"/>
    <property type="match status" value="1"/>
</dbReference>
<evidence type="ECO:0000256" key="15">
    <source>
        <dbReference type="SAM" id="MobiDB-lite"/>
    </source>
</evidence>
<evidence type="ECO:0000259" key="17">
    <source>
        <dbReference type="PROSITE" id="PS52039"/>
    </source>
</evidence>